<comment type="similarity">
    <text evidence="2 6">Belongs to the peptidase S9A family.</text>
</comment>
<keyword evidence="10" id="KW-1185">Reference proteome</keyword>
<dbReference type="PRINTS" id="PR00862">
    <property type="entry name" value="PROLIGOPTASE"/>
</dbReference>
<comment type="caution">
    <text evidence="9">The sequence shown here is derived from an EMBL/GenBank/DDBJ whole genome shotgun (WGS) entry which is preliminary data.</text>
</comment>
<dbReference type="GO" id="GO:0004252">
    <property type="term" value="F:serine-type endopeptidase activity"/>
    <property type="evidence" value="ECO:0007669"/>
    <property type="project" value="UniProtKB-UniRule"/>
</dbReference>
<dbReference type="Gene3D" id="2.130.10.120">
    <property type="entry name" value="Prolyl oligopeptidase, N-terminal domain"/>
    <property type="match status" value="1"/>
</dbReference>
<dbReference type="GO" id="GO:0070012">
    <property type="term" value="F:oligopeptidase activity"/>
    <property type="evidence" value="ECO:0007669"/>
    <property type="project" value="TreeGrafter"/>
</dbReference>
<evidence type="ECO:0000259" key="7">
    <source>
        <dbReference type="Pfam" id="PF00326"/>
    </source>
</evidence>
<dbReference type="FunFam" id="2.130.10.120:FF:000001">
    <property type="entry name" value="Prolyl endopeptidase"/>
    <property type="match status" value="1"/>
</dbReference>
<name>A0AAV8UHH9_9RHOD</name>
<evidence type="ECO:0000256" key="3">
    <source>
        <dbReference type="ARBA" id="ARBA00022670"/>
    </source>
</evidence>
<dbReference type="SUPFAM" id="SSF50993">
    <property type="entry name" value="Peptidase/esterase 'gauge' domain"/>
    <property type="match status" value="1"/>
</dbReference>
<dbReference type="GO" id="GO:0006508">
    <property type="term" value="P:proteolysis"/>
    <property type="evidence" value="ECO:0007669"/>
    <property type="project" value="UniProtKB-KW"/>
</dbReference>
<reference evidence="9 10" key="1">
    <citation type="journal article" date="2023" name="Nat. Commun.">
        <title>Origin of minicircular mitochondrial genomes in red algae.</title>
        <authorList>
            <person name="Lee Y."/>
            <person name="Cho C.H."/>
            <person name="Lee Y.M."/>
            <person name="Park S.I."/>
            <person name="Yang J.H."/>
            <person name="West J.A."/>
            <person name="Bhattacharya D."/>
            <person name="Yoon H.S."/>
        </authorList>
    </citation>
    <scope>NUCLEOTIDE SEQUENCE [LARGE SCALE GENOMIC DNA]</scope>
    <source>
        <strain evidence="9 10">CCMP1338</strain>
        <tissue evidence="9">Whole cell</tissue>
    </source>
</reference>
<evidence type="ECO:0000256" key="4">
    <source>
        <dbReference type="ARBA" id="ARBA00022801"/>
    </source>
</evidence>
<keyword evidence="4 6" id="KW-0378">Hydrolase</keyword>
<dbReference type="PROSITE" id="PS00708">
    <property type="entry name" value="PRO_ENDOPEP_SER"/>
    <property type="match status" value="1"/>
</dbReference>
<dbReference type="InterPro" id="IPR001375">
    <property type="entry name" value="Peptidase_S9_cat"/>
</dbReference>
<comment type="catalytic activity">
    <reaction evidence="1">
        <text>Hydrolysis of Pro-|-Xaa &gt;&gt; Ala-|-Xaa in oligopeptides.</text>
        <dbReference type="EC" id="3.4.21.26"/>
    </reaction>
</comment>
<sequence length="709" mass="79355">MNGSISYPVARRDEGHSEVLHGVEVKDPYRWLEDPDSEETRTWVDAENELSRTYISGDVRDDVLSELKKMNEYEKLGCPFNVSDATLFMKKDGQQNQHVLYRQDDLNSEPIVVLDPNKFSEDGTASLGELEPSDDGNLLAFSVSLSGSDWRSIHVLDLVSQEEIPGCCDWARYTSIAWKKDGSGFYYCRYPAVDEDKTAEERGTSTAEVKNQMVYFHQVGSSQEQDRLIYEDPDHPDWNFRLTTTDDGKYLLIGVTQSCAPQEKLQLVNIEQHFGSESEHVVALIDDFEAEYHYIANDESLFYVRTNRDAPRNQIVRIDVEKEVLPSWTSVLEEHPSDVLVHAEAADGDKMVVVYQRDVKHVLELRHLQNGALIRPVQLPDLGCVTVNSRRRDSDFFFRFTSFVHPGSIFHVDLKESGEPKLYKHVNVPDHDPSEYATEQVFYESKDGTKIPMFIVKRKSVPLPAPCELYGYGGFMISISPSFSLTNLIWMRCFNGVLCIANIRGGDEYGEAWHNAGIIAKKQNCFDDFQAAASYLVSSKVTTAKQLWILGGSNGGLLVGACINQRPELFGAAVAAVGVMDMLRFHKFGIGRFWTSDFGNPDDPEHFKSIYAYSPLHNVNDPAASGKPYPPILLTTADHDDRVAPLHSYKYAAELQHRAGTSASQTAPLLLLVDTKAGHGAGKPTSKQLEEAADRLAFVSKATGCPLVS</sequence>
<dbReference type="AlphaFoldDB" id="A0AAV8UHH9"/>
<evidence type="ECO:0000256" key="5">
    <source>
        <dbReference type="ARBA" id="ARBA00022825"/>
    </source>
</evidence>
<organism evidence="9 10">
    <name type="scientific">Rhodosorus marinus</name>
    <dbReference type="NCBI Taxonomy" id="101924"/>
    <lineage>
        <taxon>Eukaryota</taxon>
        <taxon>Rhodophyta</taxon>
        <taxon>Stylonematophyceae</taxon>
        <taxon>Stylonematales</taxon>
        <taxon>Stylonemataceae</taxon>
        <taxon>Rhodosorus</taxon>
    </lineage>
</organism>
<protein>
    <recommendedName>
        <fullName evidence="6">Prolyl endopeptidase</fullName>
        <ecNumber evidence="6">3.4.21.-</ecNumber>
    </recommendedName>
</protein>
<keyword evidence="3 6" id="KW-0645">Protease</keyword>
<dbReference type="EC" id="3.4.21.-" evidence="6"/>
<dbReference type="PANTHER" id="PTHR42881:SF2">
    <property type="entry name" value="PROLYL ENDOPEPTIDASE"/>
    <property type="match status" value="1"/>
</dbReference>
<dbReference type="EMBL" id="JAMWBK010000011">
    <property type="protein sequence ID" value="KAJ8901434.1"/>
    <property type="molecule type" value="Genomic_DNA"/>
</dbReference>
<evidence type="ECO:0000256" key="6">
    <source>
        <dbReference type="RuleBase" id="RU368024"/>
    </source>
</evidence>
<feature type="domain" description="Peptidase S9 prolyl oligopeptidase catalytic" evidence="7">
    <location>
        <begin position="481"/>
        <end position="703"/>
    </location>
</feature>
<dbReference type="FunFam" id="3.40.50.1820:FF:000005">
    <property type="entry name" value="Prolyl endopeptidase"/>
    <property type="match status" value="1"/>
</dbReference>
<dbReference type="Proteomes" id="UP001157974">
    <property type="component" value="Unassembled WGS sequence"/>
</dbReference>
<evidence type="ECO:0000259" key="8">
    <source>
        <dbReference type="Pfam" id="PF02897"/>
    </source>
</evidence>
<dbReference type="PANTHER" id="PTHR42881">
    <property type="entry name" value="PROLYL ENDOPEPTIDASE"/>
    <property type="match status" value="1"/>
</dbReference>
<evidence type="ECO:0000256" key="1">
    <source>
        <dbReference type="ARBA" id="ARBA00001070"/>
    </source>
</evidence>
<proteinExistence type="inferred from homology"/>
<gene>
    <name evidence="9" type="ORF">NDN08_007280</name>
</gene>
<dbReference type="InterPro" id="IPR023302">
    <property type="entry name" value="Pept_S9A_N"/>
</dbReference>
<dbReference type="GO" id="GO:0005829">
    <property type="term" value="C:cytosol"/>
    <property type="evidence" value="ECO:0007669"/>
    <property type="project" value="TreeGrafter"/>
</dbReference>
<dbReference type="Pfam" id="PF02897">
    <property type="entry name" value="Peptidase_S9_N"/>
    <property type="match status" value="1"/>
</dbReference>
<dbReference type="InterPro" id="IPR051167">
    <property type="entry name" value="Prolyl_oligopep/macrocyclase"/>
</dbReference>
<dbReference type="InterPro" id="IPR029058">
    <property type="entry name" value="AB_hydrolase_fold"/>
</dbReference>
<accession>A0AAV8UHH9</accession>
<evidence type="ECO:0000313" key="9">
    <source>
        <dbReference type="EMBL" id="KAJ8901434.1"/>
    </source>
</evidence>
<dbReference type="InterPro" id="IPR002470">
    <property type="entry name" value="Peptidase_S9A"/>
</dbReference>
<dbReference type="Gene3D" id="3.40.50.1820">
    <property type="entry name" value="alpha/beta hydrolase"/>
    <property type="match status" value="1"/>
</dbReference>
<dbReference type="SUPFAM" id="SSF53474">
    <property type="entry name" value="alpha/beta-Hydrolases"/>
    <property type="match status" value="1"/>
</dbReference>
<dbReference type="InterPro" id="IPR002471">
    <property type="entry name" value="Pept_S9_AS"/>
</dbReference>
<feature type="domain" description="Peptidase S9A N-terminal" evidence="8">
    <location>
        <begin position="8"/>
        <end position="423"/>
    </location>
</feature>
<evidence type="ECO:0000256" key="2">
    <source>
        <dbReference type="ARBA" id="ARBA00005228"/>
    </source>
</evidence>
<dbReference type="Pfam" id="PF00326">
    <property type="entry name" value="Peptidase_S9"/>
    <property type="match status" value="1"/>
</dbReference>
<keyword evidence="5 6" id="KW-0720">Serine protease</keyword>
<evidence type="ECO:0000313" key="10">
    <source>
        <dbReference type="Proteomes" id="UP001157974"/>
    </source>
</evidence>